<reference evidence="6 7" key="1">
    <citation type="submission" date="2020-04" db="EMBL/GenBank/DDBJ databases">
        <title>Perkinsus chesapeaki whole genome sequence.</title>
        <authorList>
            <person name="Bogema D.R."/>
        </authorList>
    </citation>
    <scope>NUCLEOTIDE SEQUENCE [LARGE SCALE GENOMIC DNA]</scope>
    <source>
        <strain evidence="6">ATCC PRA-425</strain>
    </source>
</reference>
<organism evidence="6 7">
    <name type="scientific">Perkinsus chesapeaki</name>
    <name type="common">Clam parasite</name>
    <name type="synonym">Perkinsus andrewsi</name>
    <dbReference type="NCBI Taxonomy" id="330153"/>
    <lineage>
        <taxon>Eukaryota</taxon>
        <taxon>Sar</taxon>
        <taxon>Alveolata</taxon>
        <taxon>Perkinsozoa</taxon>
        <taxon>Perkinsea</taxon>
        <taxon>Perkinsida</taxon>
        <taxon>Perkinsidae</taxon>
        <taxon>Perkinsus</taxon>
    </lineage>
</organism>
<sequence length="430" mass="48422">MVWLASPRKIKVPFQVKLNFTHTDNPPNHRETTRIRFPNGQLFSCAIKSDGGNSRDTNPQEDLVTVGKTLAISPRCQHYRMASEYWSYELCTGKKASQFRIDESTISAALAPKTLIGNYVEGSRRVLRNGTIEELYSGGNGNRSATVHYVCGRSIQTFIEITEPETHQYRFTLGHPAACLTYTMDDGNRVYDDFEEEEEPFEKLSDVPEAQSGSITEDRLISVDYRRKVGGYYSGSWKASSACTNFTIGYWSYQYCYPHVLWQFHISPTTGAMEGRPHLLGTITNGSRESLEEDEESFATRVPKFTISSTALSSSEGGHGRRWPLAVRHEIMYTLGNGSICHENNETRSVLVKLSCPEDWEDWHPGDKPRVDSLVEVALCRYTLSVSVPALCADTKMLPRRRDSGKDEISCSLVDEEDPSRADVPRLDIA</sequence>
<feature type="domain" description="MRH" evidence="5">
    <location>
        <begin position="74"/>
        <end position="181"/>
    </location>
</feature>
<dbReference type="PANTHER" id="PTHR15414:SF0">
    <property type="entry name" value="ENDOPLASMIC RETICULUM LECTIN 1"/>
    <property type="match status" value="1"/>
</dbReference>
<dbReference type="OrthoDB" id="448954at2759"/>
<dbReference type="Gene3D" id="2.70.130.10">
    <property type="entry name" value="Mannose-6-phosphate receptor binding domain"/>
    <property type="match status" value="2"/>
</dbReference>
<proteinExistence type="predicted"/>
<feature type="domain" description="MRH" evidence="5">
    <location>
        <begin position="241"/>
        <end position="394"/>
    </location>
</feature>
<dbReference type="PROSITE" id="PS51914">
    <property type="entry name" value="MRH"/>
    <property type="match status" value="2"/>
</dbReference>
<dbReference type="GO" id="GO:0005788">
    <property type="term" value="C:endoplasmic reticulum lumen"/>
    <property type="evidence" value="ECO:0007669"/>
    <property type="project" value="TreeGrafter"/>
</dbReference>
<dbReference type="PANTHER" id="PTHR15414">
    <property type="entry name" value="OS-9-RELATED"/>
    <property type="match status" value="1"/>
</dbReference>
<dbReference type="SUPFAM" id="SSF50911">
    <property type="entry name" value="Mannose 6-phosphate receptor domain"/>
    <property type="match status" value="1"/>
</dbReference>
<keyword evidence="2" id="KW-0732">Signal</keyword>
<dbReference type="InterPro" id="IPR045149">
    <property type="entry name" value="OS-9-like"/>
</dbReference>
<evidence type="ECO:0000256" key="3">
    <source>
        <dbReference type="ARBA" id="ARBA00022824"/>
    </source>
</evidence>
<name>A0A7J6M8G9_PERCH</name>
<evidence type="ECO:0000259" key="5">
    <source>
        <dbReference type="PROSITE" id="PS51914"/>
    </source>
</evidence>
<comment type="subcellular location">
    <subcellularLocation>
        <location evidence="1">Endoplasmic reticulum</location>
    </subcellularLocation>
</comment>
<evidence type="ECO:0000313" key="6">
    <source>
        <dbReference type="EMBL" id="KAF4667858.1"/>
    </source>
</evidence>
<gene>
    <name evidence="6" type="ORF">FOL47_003364</name>
</gene>
<evidence type="ECO:0000256" key="1">
    <source>
        <dbReference type="ARBA" id="ARBA00004240"/>
    </source>
</evidence>
<dbReference type="Proteomes" id="UP000591131">
    <property type="component" value="Unassembled WGS sequence"/>
</dbReference>
<dbReference type="EMBL" id="JAAPAO010000202">
    <property type="protein sequence ID" value="KAF4667858.1"/>
    <property type="molecule type" value="Genomic_DNA"/>
</dbReference>
<dbReference type="InterPro" id="IPR009011">
    <property type="entry name" value="Man6P_isomerase_rcpt-bd_dom_sf"/>
</dbReference>
<dbReference type="InterPro" id="IPR044865">
    <property type="entry name" value="MRH_dom"/>
</dbReference>
<evidence type="ECO:0000256" key="2">
    <source>
        <dbReference type="ARBA" id="ARBA00022729"/>
    </source>
</evidence>
<protein>
    <recommendedName>
        <fullName evidence="5">MRH domain-containing protein</fullName>
    </recommendedName>
</protein>
<keyword evidence="7" id="KW-1185">Reference proteome</keyword>
<dbReference type="AlphaFoldDB" id="A0A7J6M8G9"/>
<evidence type="ECO:0000313" key="7">
    <source>
        <dbReference type="Proteomes" id="UP000591131"/>
    </source>
</evidence>
<keyword evidence="3" id="KW-0256">Endoplasmic reticulum</keyword>
<evidence type="ECO:0000256" key="4">
    <source>
        <dbReference type="ARBA" id="ARBA00023157"/>
    </source>
</evidence>
<keyword evidence="4" id="KW-1015">Disulfide bond</keyword>
<accession>A0A7J6M8G9</accession>
<dbReference type="GO" id="GO:0030968">
    <property type="term" value="P:endoplasmic reticulum unfolded protein response"/>
    <property type="evidence" value="ECO:0007669"/>
    <property type="project" value="InterPro"/>
</dbReference>
<dbReference type="GO" id="GO:0030970">
    <property type="term" value="P:retrograde protein transport, ER to cytosol"/>
    <property type="evidence" value="ECO:0007669"/>
    <property type="project" value="TreeGrafter"/>
</dbReference>
<comment type="caution">
    <text evidence="6">The sequence shown here is derived from an EMBL/GenBank/DDBJ whole genome shotgun (WGS) entry which is preliminary data.</text>
</comment>